<name>A0AAV2PJG0_MEGNR</name>
<feature type="non-terminal residue" evidence="1">
    <location>
        <position position="125"/>
    </location>
</feature>
<dbReference type="Proteomes" id="UP001497623">
    <property type="component" value="Unassembled WGS sequence"/>
</dbReference>
<feature type="non-terminal residue" evidence="1">
    <location>
        <position position="1"/>
    </location>
</feature>
<accession>A0AAV2PJG0</accession>
<keyword evidence="2" id="KW-1185">Reference proteome</keyword>
<reference evidence="1 2" key="1">
    <citation type="submission" date="2024-05" db="EMBL/GenBank/DDBJ databases">
        <authorList>
            <person name="Wallberg A."/>
        </authorList>
    </citation>
    <scope>NUCLEOTIDE SEQUENCE [LARGE SCALE GENOMIC DNA]</scope>
</reference>
<dbReference type="EMBL" id="CAXKWB010000027">
    <property type="protein sequence ID" value="CAL4058701.1"/>
    <property type="molecule type" value="Genomic_DNA"/>
</dbReference>
<comment type="caution">
    <text evidence="1">The sequence shown here is derived from an EMBL/GenBank/DDBJ whole genome shotgun (WGS) entry which is preliminary data.</text>
</comment>
<dbReference type="AlphaFoldDB" id="A0AAV2PJG0"/>
<protein>
    <submittedName>
        <fullName evidence="1">Uncharacterized protein</fullName>
    </submittedName>
</protein>
<evidence type="ECO:0000313" key="2">
    <source>
        <dbReference type="Proteomes" id="UP001497623"/>
    </source>
</evidence>
<gene>
    <name evidence="1" type="ORF">MNOR_LOCUS145</name>
</gene>
<evidence type="ECO:0000313" key="1">
    <source>
        <dbReference type="EMBL" id="CAL4058701.1"/>
    </source>
</evidence>
<proteinExistence type="predicted"/>
<sequence>EITSSNEQNLTVFGSDFITSQEEDFYEINAFLKKDSNNYTAKIQVKVVDDYVPVLEVKCVDVELCFPNGDNVIINPTVRLAAIAVCIEGCKQNMIYNWTVKGKNGSNYDDELQEISYDESFYPVG</sequence>
<organism evidence="1 2">
    <name type="scientific">Meganyctiphanes norvegica</name>
    <name type="common">Northern krill</name>
    <name type="synonym">Thysanopoda norvegica</name>
    <dbReference type="NCBI Taxonomy" id="48144"/>
    <lineage>
        <taxon>Eukaryota</taxon>
        <taxon>Metazoa</taxon>
        <taxon>Ecdysozoa</taxon>
        <taxon>Arthropoda</taxon>
        <taxon>Crustacea</taxon>
        <taxon>Multicrustacea</taxon>
        <taxon>Malacostraca</taxon>
        <taxon>Eumalacostraca</taxon>
        <taxon>Eucarida</taxon>
        <taxon>Euphausiacea</taxon>
        <taxon>Euphausiidae</taxon>
        <taxon>Meganyctiphanes</taxon>
    </lineage>
</organism>